<dbReference type="EMBL" id="BJUN01000002">
    <property type="protein sequence ID" value="GEK57488.1"/>
    <property type="molecule type" value="Genomic_DNA"/>
</dbReference>
<proteinExistence type="predicted"/>
<keyword evidence="2" id="KW-0732">Signal</keyword>
<dbReference type="SMART" id="SM00909">
    <property type="entry name" value="Germane"/>
    <property type="match status" value="1"/>
</dbReference>
<feature type="chain" id="PRO_5038582831" description="GerMN domain-containing protein" evidence="2">
    <location>
        <begin position="24"/>
        <end position="298"/>
    </location>
</feature>
<name>A0A510Y2E3_MARHA</name>
<feature type="domain" description="GerMN" evidence="3">
    <location>
        <begin position="190"/>
        <end position="277"/>
    </location>
</feature>
<feature type="compositionally biased region" description="Acidic residues" evidence="1">
    <location>
        <begin position="130"/>
        <end position="143"/>
    </location>
</feature>
<evidence type="ECO:0000313" key="4">
    <source>
        <dbReference type="EMBL" id="GEK57488.1"/>
    </source>
</evidence>
<evidence type="ECO:0000256" key="2">
    <source>
        <dbReference type="SAM" id="SignalP"/>
    </source>
</evidence>
<feature type="compositionally biased region" description="Acidic residues" evidence="1">
    <location>
        <begin position="64"/>
        <end position="76"/>
    </location>
</feature>
<keyword evidence="5" id="KW-1185">Reference proteome</keyword>
<dbReference type="AlphaFoldDB" id="A0A510Y2E3"/>
<gene>
    <name evidence="4" type="ORF">MHA01_03930</name>
</gene>
<dbReference type="RefSeq" id="WP_094907492.1">
    <property type="nucleotide sequence ID" value="NZ_BJUN01000002.1"/>
</dbReference>
<evidence type="ECO:0000313" key="5">
    <source>
        <dbReference type="Proteomes" id="UP000321051"/>
    </source>
</evidence>
<feature type="signal peptide" evidence="2">
    <location>
        <begin position="1"/>
        <end position="23"/>
    </location>
</feature>
<reference evidence="4 5" key="1">
    <citation type="submission" date="2019-07" db="EMBL/GenBank/DDBJ databases">
        <title>Whole genome shotgun sequence of Marinococcus halophilus NBRC 102359.</title>
        <authorList>
            <person name="Hosoyama A."/>
            <person name="Uohara A."/>
            <person name="Ohji S."/>
            <person name="Ichikawa N."/>
        </authorList>
    </citation>
    <scope>NUCLEOTIDE SEQUENCE [LARGE SCALE GENOMIC DNA]</scope>
    <source>
        <strain evidence="4 5">NBRC 102359</strain>
    </source>
</reference>
<organism evidence="4 5">
    <name type="scientific">Marinococcus halophilus</name>
    <dbReference type="NCBI Taxonomy" id="1371"/>
    <lineage>
        <taxon>Bacteria</taxon>
        <taxon>Bacillati</taxon>
        <taxon>Bacillota</taxon>
        <taxon>Bacilli</taxon>
        <taxon>Bacillales</taxon>
        <taxon>Bacillaceae</taxon>
        <taxon>Marinococcus</taxon>
    </lineage>
</organism>
<dbReference type="InterPro" id="IPR019606">
    <property type="entry name" value="GerMN"/>
</dbReference>
<dbReference type="STRING" id="1371.GCA_900166605_00696"/>
<protein>
    <recommendedName>
        <fullName evidence="3">GerMN domain-containing protein</fullName>
    </recommendedName>
</protein>
<comment type="caution">
    <text evidence="4">The sequence shown here is derived from an EMBL/GenBank/DDBJ whole genome shotgun (WGS) entry which is preliminary data.</text>
</comment>
<accession>A0A510Y2E3</accession>
<evidence type="ECO:0000259" key="3">
    <source>
        <dbReference type="SMART" id="SM00909"/>
    </source>
</evidence>
<dbReference type="OrthoDB" id="1954033at2"/>
<dbReference type="Proteomes" id="UP000321051">
    <property type="component" value="Unassembled WGS sequence"/>
</dbReference>
<dbReference type="PROSITE" id="PS51257">
    <property type="entry name" value="PROKAR_LIPOPROTEIN"/>
    <property type="match status" value="1"/>
</dbReference>
<feature type="region of interest" description="Disordered" evidence="1">
    <location>
        <begin position="19"/>
        <end position="159"/>
    </location>
</feature>
<feature type="compositionally biased region" description="Basic and acidic residues" evidence="1">
    <location>
        <begin position="43"/>
        <end position="63"/>
    </location>
</feature>
<sequence>MKKFSFLAVAATAIITLSACGTANNENTENNENTSETASVEANGKEEEKESQENKEQADKETASEADEETESDNSTEDSSSTEENATENEKESVDSSDTSNEEASLENASPEDNATEESASDDTAKSEEEAIEESAEASEDANAETNSAPASDEEEGVTEEVTVYYLDSDLMETISETRSLEAATENDLPFEAVQAWLDGPETENAVSPLPVETEVQFVEFKGNTAYVSFEPSVLEATTVGSTLELAFVEQLSALMDQFGYGQTQILIDGEVVTDFYGHREIDQPIEAKDPSDLYGSN</sequence>
<evidence type="ECO:0000256" key="1">
    <source>
        <dbReference type="SAM" id="MobiDB-lite"/>
    </source>
</evidence>
<feature type="compositionally biased region" description="Low complexity" evidence="1">
    <location>
        <begin position="22"/>
        <end position="42"/>
    </location>
</feature>